<evidence type="ECO:0000313" key="2">
    <source>
        <dbReference type="Proteomes" id="UP000664132"/>
    </source>
</evidence>
<proteinExistence type="predicted"/>
<sequence length="304" mass="33398">MAGAIVNVIGVVSGILGIISFGQDNFKAPDSVGSVVNIQVGLDYEGVLQNAGGNLPDVRLFNEGGEFLGISADPGDITDGAAEDVKIAHNSGNWQQTAYGLFSANNNAICIAYLTITWPDGNKYGWTGDWGSQCGGAWYYSNVYIPGTSTKPNCLWIDANGDQPQTGFQVHFPEFITDSSSLELPVGKDVDYFCNRGPPFQLRNDQDPKDVTYWLLDGQTKRSIESPYGLKGRDYPRRFGQISQRRQQPYINPHLNKLIISNDTEQCTSKLCTSETSRGPDYVNIADDNFCRMSDKPLWPICSP</sequence>
<comment type="caution">
    <text evidence="1">The sequence shown here is derived from an EMBL/GenBank/DDBJ whole genome shotgun (WGS) entry which is preliminary data.</text>
</comment>
<protein>
    <submittedName>
        <fullName evidence="1">Uncharacterized protein</fullName>
    </submittedName>
</protein>
<gene>
    <name evidence="1" type="ORF">IFR04_009703</name>
</gene>
<organism evidence="1 2">
    <name type="scientific">Cadophora malorum</name>
    <dbReference type="NCBI Taxonomy" id="108018"/>
    <lineage>
        <taxon>Eukaryota</taxon>
        <taxon>Fungi</taxon>
        <taxon>Dikarya</taxon>
        <taxon>Ascomycota</taxon>
        <taxon>Pezizomycotina</taxon>
        <taxon>Leotiomycetes</taxon>
        <taxon>Helotiales</taxon>
        <taxon>Ploettnerulaceae</taxon>
        <taxon>Cadophora</taxon>
    </lineage>
</organism>
<dbReference type="Proteomes" id="UP000664132">
    <property type="component" value="Unassembled WGS sequence"/>
</dbReference>
<accession>A0A8H7WA33</accession>
<dbReference type="AlphaFoldDB" id="A0A8H7WA33"/>
<name>A0A8H7WA33_9HELO</name>
<dbReference type="OrthoDB" id="5365129at2759"/>
<keyword evidence="2" id="KW-1185">Reference proteome</keyword>
<evidence type="ECO:0000313" key="1">
    <source>
        <dbReference type="EMBL" id="KAG4417134.1"/>
    </source>
</evidence>
<reference evidence="1" key="1">
    <citation type="submission" date="2021-02" db="EMBL/GenBank/DDBJ databases">
        <title>Genome sequence Cadophora malorum strain M34.</title>
        <authorList>
            <person name="Stefanovic E."/>
            <person name="Vu D."/>
            <person name="Scully C."/>
            <person name="Dijksterhuis J."/>
            <person name="Roader J."/>
            <person name="Houbraken J."/>
        </authorList>
    </citation>
    <scope>NUCLEOTIDE SEQUENCE</scope>
    <source>
        <strain evidence="1">M34</strain>
    </source>
</reference>
<dbReference type="EMBL" id="JAFJYH010000163">
    <property type="protein sequence ID" value="KAG4417134.1"/>
    <property type="molecule type" value="Genomic_DNA"/>
</dbReference>